<sequence length="59" mass="6801">MLGKYKTLKFLINSQKLPSLQFPTISKNSPKKIQSRSTTSSNQNIDRTLHFQDKRTFGT</sequence>
<evidence type="ECO:0000313" key="3">
    <source>
        <dbReference type="Proteomes" id="UP000479000"/>
    </source>
</evidence>
<protein>
    <submittedName>
        <fullName evidence="2">Uncharacterized protein</fullName>
    </submittedName>
</protein>
<feature type="non-terminal residue" evidence="2">
    <location>
        <position position="59"/>
    </location>
</feature>
<name>A0A6H5HAS9_9HEMI</name>
<reference evidence="2 3" key="1">
    <citation type="submission" date="2020-02" db="EMBL/GenBank/DDBJ databases">
        <authorList>
            <person name="Ferguson B K."/>
        </authorList>
    </citation>
    <scope>NUCLEOTIDE SEQUENCE [LARGE SCALE GENOMIC DNA]</scope>
</reference>
<keyword evidence="3" id="KW-1185">Reference proteome</keyword>
<feature type="region of interest" description="Disordered" evidence="1">
    <location>
        <begin position="21"/>
        <end position="59"/>
    </location>
</feature>
<dbReference type="EMBL" id="CADCXU010027454">
    <property type="protein sequence ID" value="CAB0014203.1"/>
    <property type="molecule type" value="Genomic_DNA"/>
</dbReference>
<feature type="compositionally biased region" description="Basic and acidic residues" evidence="1">
    <location>
        <begin position="47"/>
        <end position="59"/>
    </location>
</feature>
<gene>
    <name evidence="2" type="ORF">NTEN_LOCUS18663</name>
</gene>
<feature type="compositionally biased region" description="Polar residues" evidence="1">
    <location>
        <begin position="35"/>
        <end position="46"/>
    </location>
</feature>
<dbReference type="AlphaFoldDB" id="A0A6H5HAS9"/>
<evidence type="ECO:0000256" key="1">
    <source>
        <dbReference type="SAM" id="MobiDB-lite"/>
    </source>
</evidence>
<evidence type="ECO:0000313" key="2">
    <source>
        <dbReference type="EMBL" id="CAB0014203.1"/>
    </source>
</evidence>
<proteinExistence type="predicted"/>
<accession>A0A6H5HAS9</accession>
<organism evidence="2 3">
    <name type="scientific">Nesidiocoris tenuis</name>
    <dbReference type="NCBI Taxonomy" id="355587"/>
    <lineage>
        <taxon>Eukaryota</taxon>
        <taxon>Metazoa</taxon>
        <taxon>Ecdysozoa</taxon>
        <taxon>Arthropoda</taxon>
        <taxon>Hexapoda</taxon>
        <taxon>Insecta</taxon>
        <taxon>Pterygota</taxon>
        <taxon>Neoptera</taxon>
        <taxon>Paraneoptera</taxon>
        <taxon>Hemiptera</taxon>
        <taxon>Heteroptera</taxon>
        <taxon>Panheteroptera</taxon>
        <taxon>Cimicomorpha</taxon>
        <taxon>Miridae</taxon>
        <taxon>Dicyphina</taxon>
        <taxon>Nesidiocoris</taxon>
    </lineage>
</organism>
<dbReference type="Proteomes" id="UP000479000">
    <property type="component" value="Unassembled WGS sequence"/>
</dbReference>